<keyword evidence="9" id="KW-1185">Reference proteome</keyword>
<accession>N8WVZ8</accession>
<dbReference type="InterPro" id="IPR000620">
    <property type="entry name" value="EamA_dom"/>
</dbReference>
<dbReference type="InterPro" id="IPR037185">
    <property type="entry name" value="EmrE-like"/>
</dbReference>
<dbReference type="Proteomes" id="UP000013148">
    <property type="component" value="Unassembled WGS sequence"/>
</dbReference>
<feature type="transmembrane region" description="Helical" evidence="6">
    <location>
        <begin position="268"/>
        <end position="284"/>
    </location>
</feature>
<dbReference type="PANTHER" id="PTHR32322">
    <property type="entry name" value="INNER MEMBRANE TRANSPORTER"/>
    <property type="match status" value="1"/>
</dbReference>
<name>N8WVZ8_ACIGI</name>
<dbReference type="eggNOG" id="COG0697">
    <property type="taxonomic scope" value="Bacteria"/>
</dbReference>
<feature type="domain" description="EamA" evidence="7">
    <location>
        <begin position="151"/>
        <end position="283"/>
    </location>
</feature>
<feature type="transmembrane region" description="Helical" evidence="6">
    <location>
        <begin position="181"/>
        <end position="201"/>
    </location>
</feature>
<gene>
    <name evidence="8" type="ORF">F964_03076</name>
</gene>
<dbReference type="EMBL" id="APPJ01000012">
    <property type="protein sequence ID" value="ENV16141.1"/>
    <property type="molecule type" value="Genomic_DNA"/>
</dbReference>
<evidence type="ECO:0000256" key="1">
    <source>
        <dbReference type="ARBA" id="ARBA00004141"/>
    </source>
</evidence>
<protein>
    <recommendedName>
        <fullName evidence="7">EamA domain-containing protein</fullName>
    </recommendedName>
</protein>
<evidence type="ECO:0000256" key="2">
    <source>
        <dbReference type="ARBA" id="ARBA00007362"/>
    </source>
</evidence>
<evidence type="ECO:0000313" key="9">
    <source>
        <dbReference type="Proteomes" id="UP000013148"/>
    </source>
</evidence>
<feature type="transmembrane region" description="Helical" evidence="6">
    <location>
        <begin position="153"/>
        <end position="169"/>
    </location>
</feature>
<sequence length="288" mass="30835">MMDKTNIGWLNGFIGVAIFAGSLPATRIAVMGFSPEFLTTARAAIAGSIALICLFILQQSKPSFAQFKSLVIVALGVVIGFPLFTALALQTVSSAHAIVFVGLLPLSTAIFAVLRGGEKPATQFWLFALIGSAIVVGFMFYENRNLSFSVGDLYMLASIVVCGLGYAEGGKLSRELGGWQVICWALVVALPLMLISSLYYLPSSFANIHWPETIGLIYVSLFSMLIGFIFWYKGLALGGIAKVGQIQLVQPFIGLMLSAVLLGEHVSFAMIVVCFAVVICVALAKRFA</sequence>
<dbReference type="AlphaFoldDB" id="N8WVZ8"/>
<feature type="transmembrane region" description="Helical" evidence="6">
    <location>
        <begin position="213"/>
        <end position="232"/>
    </location>
</feature>
<evidence type="ECO:0000256" key="5">
    <source>
        <dbReference type="ARBA" id="ARBA00023136"/>
    </source>
</evidence>
<feature type="transmembrane region" description="Helical" evidence="6">
    <location>
        <begin position="37"/>
        <end position="57"/>
    </location>
</feature>
<dbReference type="PATRIC" id="fig|1217656.3.peg.3022"/>
<dbReference type="HOGENOM" id="CLU_056500_0_1_6"/>
<organism evidence="8 9">
    <name type="scientific">Acinetobacter guillouiae NIPH 991</name>
    <dbReference type="NCBI Taxonomy" id="1217656"/>
    <lineage>
        <taxon>Bacteria</taxon>
        <taxon>Pseudomonadati</taxon>
        <taxon>Pseudomonadota</taxon>
        <taxon>Gammaproteobacteria</taxon>
        <taxon>Moraxellales</taxon>
        <taxon>Moraxellaceae</taxon>
        <taxon>Acinetobacter</taxon>
    </lineage>
</organism>
<dbReference type="InterPro" id="IPR050638">
    <property type="entry name" value="AA-Vitamin_Transporters"/>
</dbReference>
<comment type="similarity">
    <text evidence="2">Belongs to the EamA transporter family.</text>
</comment>
<feature type="transmembrane region" description="Helical" evidence="6">
    <location>
        <begin position="121"/>
        <end position="141"/>
    </location>
</feature>
<keyword evidence="4 6" id="KW-1133">Transmembrane helix</keyword>
<feature type="domain" description="EamA" evidence="7">
    <location>
        <begin position="7"/>
        <end position="136"/>
    </location>
</feature>
<dbReference type="GO" id="GO:0016020">
    <property type="term" value="C:membrane"/>
    <property type="evidence" value="ECO:0007669"/>
    <property type="project" value="UniProtKB-SubCell"/>
</dbReference>
<feature type="transmembrane region" description="Helical" evidence="6">
    <location>
        <begin position="7"/>
        <end position="25"/>
    </location>
</feature>
<comment type="caution">
    <text evidence="8">The sequence shown here is derived from an EMBL/GenBank/DDBJ whole genome shotgun (WGS) entry which is preliminary data.</text>
</comment>
<evidence type="ECO:0000313" key="8">
    <source>
        <dbReference type="EMBL" id="ENV16141.1"/>
    </source>
</evidence>
<feature type="transmembrane region" description="Helical" evidence="6">
    <location>
        <begin position="244"/>
        <end position="262"/>
    </location>
</feature>
<dbReference type="PANTHER" id="PTHR32322:SF2">
    <property type="entry name" value="EAMA DOMAIN-CONTAINING PROTEIN"/>
    <property type="match status" value="1"/>
</dbReference>
<dbReference type="SUPFAM" id="SSF103481">
    <property type="entry name" value="Multidrug resistance efflux transporter EmrE"/>
    <property type="match status" value="2"/>
</dbReference>
<reference evidence="8 9" key="1">
    <citation type="submission" date="2013-02" db="EMBL/GenBank/DDBJ databases">
        <title>The Genome Sequence of Acinetobacter guillouiae NIPH 991.</title>
        <authorList>
            <consortium name="The Broad Institute Genome Sequencing Platform"/>
            <consortium name="The Broad Institute Genome Sequencing Center for Infectious Disease"/>
            <person name="Cerqueira G."/>
            <person name="Feldgarden M."/>
            <person name="Courvalin P."/>
            <person name="Perichon B."/>
            <person name="Grillot-Courvalin C."/>
            <person name="Clermont D."/>
            <person name="Rocha E."/>
            <person name="Yoon E.-J."/>
            <person name="Nemec A."/>
            <person name="Walker B."/>
            <person name="Young S.K."/>
            <person name="Zeng Q."/>
            <person name="Gargeya S."/>
            <person name="Fitzgerald M."/>
            <person name="Haas B."/>
            <person name="Abouelleil A."/>
            <person name="Alvarado L."/>
            <person name="Arachchi H.M."/>
            <person name="Berlin A.M."/>
            <person name="Chapman S.B."/>
            <person name="Dewar J."/>
            <person name="Goldberg J."/>
            <person name="Griggs A."/>
            <person name="Gujja S."/>
            <person name="Hansen M."/>
            <person name="Howarth C."/>
            <person name="Imamovic A."/>
            <person name="Larimer J."/>
            <person name="McCowan C."/>
            <person name="Murphy C."/>
            <person name="Neiman D."/>
            <person name="Pearson M."/>
            <person name="Priest M."/>
            <person name="Roberts A."/>
            <person name="Saif S."/>
            <person name="Shea T."/>
            <person name="Sisk P."/>
            <person name="Sykes S."/>
            <person name="Wortman J."/>
            <person name="Nusbaum C."/>
            <person name="Birren B."/>
        </authorList>
    </citation>
    <scope>NUCLEOTIDE SEQUENCE [LARGE SCALE GENOMIC DNA]</scope>
    <source>
        <strain evidence="8 9">NIPH 991</strain>
    </source>
</reference>
<feature type="transmembrane region" description="Helical" evidence="6">
    <location>
        <begin position="69"/>
        <end position="89"/>
    </location>
</feature>
<proteinExistence type="inferred from homology"/>
<comment type="subcellular location">
    <subcellularLocation>
        <location evidence="1">Membrane</location>
        <topology evidence="1">Multi-pass membrane protein</topology>
    </subcellularLocation>
</comment>
<keyword evidence="5 6" id="KW-0472">Membrane</keyword>
<dbReference type="Pfam" id="PF00892">
    <property type="entry name" value="EamA"/>
    <property type="match status" value="2"/>
</dbReference>
<keyword evidence="3 6" id="KW-0812">Transmembrane</keyword>
<evidence type="ECO:0000256" key="6">
    <source>
        <dbReference type="SAM" id="Phobius"/>
    </source>
</evidence>
<evidence type="ECO:0000256" key="4">
    <source>
        <dbReference type="ARBA" id="ARBA00022989"/>
    </source>
</evidence>
<evidence type="ECO:0000256" key="3">
    <source>
        <dbReference type="ARBA" id="ARBA00022692"/>
    </source>
</evidence>
<evidence type="ECO:0000259" key="7">
    <source>
        <dbReference type="Pfam" id="PF00892"/>
    </source>
</evidence>
<feature type="transmembrane region" description="Helical" evidence="6">
    <location>
        <begin position="95"/>
        <end position="114"/>
    </location>
</feature>